<dbReference type="PANTHER" id="PTHR42023">
    <property type="entry name" value="BHLH DOMAIN-CONTAINING PROTEIN"/>
    <property type="match status" value="1"/>
</dbReference>
<feature type="region of interest" description="Disordered" evidence="1">
    <location>
        <begin position="281"/>
        <end position="461"/>
    </location>
</feature>
<feature type="compositionally biased region" description="Basic and acidic residues" evidence="1">
    <location>
        <begin position="440"/>
        <end position="461"/>
    </location>
</feature>
<accession>A0A1W5D573</accession>
<feature type="region of interest" description="Disordered" evidence="1">
    <location>
        <begin position="532"/>
        <end position="570"/>
    </location>
</feature>
<keyword evidence="3" id="KW-1185">Reference proteome</keyword>
<dbReference type="AlphaFoldDB" id="A0A1W5D573"/>
<feature type="compositionally biased region" description="Polar residues" evidence="1">
    <location>
        <begin position="177"/>
        <end position="205"/>
    </location>
</feature>
<evidence type="ECO:0000313" key="3">
    <source>
        <dbReference type="Proteomes" id="UP000192927"/>
    </source>
</evidence>
<feature type="compositionally biased region" description="Basic and acidic residues" evidence="1">
    <location>
        <begin position="237"/>
        <end position="249"/>
    </location>
</feature>
<proteinExistence type="predicted"/>
<dbReference type="EMBL" id="FWEW01002262">
    <property type="protein sequence ID" value="SLM38122.1"/>
    <property type="molecule type" value="Genomic_DNA"/>
</dbReference>
<dbReference type="PANTHER" id="PTHR42023:SF1">
    <property type="entry name" value="BHLH DOMAIN-CONTAINING PROTEIN"/>
    <property type="match status" value="1"/>
</dbReference>
<dbReference type="Proteomes" id="UP000192927">
    <property type="component" value="Unassembled WGS sequence"/>
</dbReference>
<evidence type="ECO:0000313" key="2">
    <source>
        <dbReference type="EMBL" id="SLM38122.1"/>
    </source>
</evidence>
<name>A0A1W5D573_9LECA</name>
<sequence length="667" mass="73632">MEGVVLFSDQNKEQTVMFLDLNSRENGQQSSRVNRSVCHTYPKNSTMWKRRRQPDRTIGAPILFETSLDEQSLKGLTDLNHREFSISSRPAFGRKQTDDVLKGLPFIPFGPLQPPTDASARPVSEIPTVSSIYSQPSPDLRKIYTPPPKLEIPGSSSAYPNDVSPPDSPRINDGALESNQQGSPDISPITASPRTSNGQSQTPLHPSSIPVRKRSQRFGGAGALFSSWKGRGVQAESAKRESSLTRWDDFSGEPTTSDTGKPAQAIPGTTRFDSEVHEMTGKNGNSVLISGENKPRMISPETPKRERNAGDQSLANREELKVANGRSVIVKPLTDKPLPHGQTLHLLPGSRSRPSGPTEQPSVRDPPAPNPDLPTLYQNPRLLSRAESDDGIKPPVPLKIGRRTPSVMVTSPAPQGAQERSGYPSPAMSDTRSPLARNPSNEKLEEHPVSTSTDIDRRDGNMQEVGENRFRAATHHMHIEGQPSSRFSTTTYATTAYESPPPTPRLYSEPPMPEPLTLMVSRRRPVPVAGVSNAAATARKPTPSEKAAVSKADAERRCSKTLPKSPPETEAVDRVSSLQARLDNLHRRRWNLQTVIHELTDVIQPSSIAYDMASRQEIKRTVDALNRELAEVLKEEHETGLQLHRAWKRQDRNEYEPTGLWVRRVTG</sequence>
<feature type="region of interest" description="Disordered" evidence="1">
    <location>
        <begin position="129"/>
        <end position="269"/>
    </location>
</feature>
<evidence type="ECO:0000256" key="1">
    <source>
        <dbReference type="SAM" id="MobiDB-lite"/>
    </source>
</evidence>
<protein>
    <submittedName>
        <fullName evidence="2">Uncharacterized protein</fullName>
    </submittedName>
</protein>
<reference evidence="3" key="1">
    <citation type="submission" date="2017-03" db="EMBL/GenBank/DDBJ databases">
        <authorList>
            <person name="Sharma R."/>
            <person name="Thines M."/>
        </authorList>
    </citation>
    <scope>NUCLEOTIDE SEQUENCE [LARGE SCALE GENOMIC DNA]</scope>
</reference>
<organism evidence="2 3">
    <name type="scientific">Lasallia pustulata</name>
    <dbReference type="NCBI Taxonomy" id="136370"/>
    <lineage>
        <taxon>Eukaryota</taxon>
        <taxon>Fungi</taxon>
        <taxon>Dikarya</taxon>
        <taxon>Ascomycota</taxon>
        <taxon>Pezizomycotina</taxon>
        <taxon>Lecanoromycetes</taxon>
        <taxon>OSLEUM clade</taxon>
        <taxon>Umbilicariomycetidae</taxon>
        <taxon>Umbilicariales</taxon>
        <taxon>Umbilicariaceae</taxon>
        <taxon>Lasallia</taxon>
    </lineage>
</organism>
<feature type="compositionally biased region" description="Polar residues" evidence="1">
    <location>
        <begin position="352"/>
        <end position="361"/>
    </location>
</feature>